<keyword evidence="1" id="KW-0472">Membrane</keyword>
<accession>A0A9P7H0L0</accession>
<dbReference type="Proteomes" id="UP000782241">
    <property type="component" value="Unassembled WGS sequence"/>
</dbReference>
<sequence>MSSYEQGEINDGQSASRQAIELPARDRAPHVSGTGPLCMAMPLEDTDNAISNLDLESQLTGDRSDGEKGLLSMCRQQQRDVRLMVAPRFMDIHAFCTRSRAKRILTLYTEVRRAMGAGEDVAELSKKLEEEIAGYDRHVHQTSQIIALNQPNNLFLRHLLGFFKSTSEDENISFFDEPTNDWVSLSQHDRLDQLICLIPLNETGRAVFQPFLADIEIVGGNRLYHYHERYIRGIIFTVFLGIIAVFTCAPAAIQSLNVESTTGEVAVYLVFVIAFGWLSNGLIKGFEKLLLTSLAFSGLMANLLRGNK</sequence>
<dbReference type="AlphaFoldDB" id="A0A9P7H0L0"/>
<name>A0A9P7H0L0_9HYPO</name>
<reference evidence="3" key="1">
    <citation type="submission" date="2021-04" db="EMBL/GenBank/DDBJ databases">
        <title>Draft genome of Fusarium avenaceum strain F156N33, isolated from an atmospheric sample in Virginia.</title>
        <authorList>
            <person name="Yang S."/>
            <person name="Vinatzer B.A."/>
            <person name="Coleman J."/>
        </authorList>
    </citation>
    <scope>NUCLEOTIDE SEQUENCE</scope>
    <source>
        <strain evidence="3">F156N33</strain>
    </source>
</reference>
<dbReference type="EMBL" id="JAGPUO010000013">
    <property type="protein sequence ID" value="KAG5658865.1"/>
    <property type="molecule type" value="Genomic_DNA"/>
</dbReference>
<gene>
    <name evidence="3" type="ORF">KAF25_007418</name>
</gene>
<keyword evidence="1" id="KW-0812">Transmembrane</keyword>
<feature type="domain" description="DUF6594" evidence="2">
    <location>
        <begin position="121"/>
        <end position="279"/>
    </location>
</feature>
<evidence type="ECO:0000259" key="2">
    <source>
        <dbReference type="Pfam" id="PF20237"/>
    </source>
</evidence>
<feature type="transmembrane region" description="Helical" evidence="1">
    <location>
        <begin position="265"/>
        <end position="283"/>
    </location>
</feature>
<evidence type="ECO:0000256" key="1">
    <source>
        <dbReference type="SAM" id="Phobius"/>
    </source>
</evidence>
<keyword evidence="1" id="KW-1133">Transmembrane helix</keyword>
<organism evidence="3 4">
    <name type="scientific">Fusarium avenaceum</name>
    <dbReference type="NCBI Taxonomy" id="40199"/>
    <lineage>
        <taxon>Eukaryota</taxon>
        <taxon>Fungi</taxon>
        <taxon>Dikarya</taxon>
        <taxon>Ascomycota</taxon>
        <taxon>Pezizomycotina</taxon>
        <taxon>Sordariomycetes</taxon>
        <taxon>Hypocreomycetidae</taxon>
        <taxon>Hypocreales</taxon>
        <taxon>Nectriaceae</taxon>
        <taxon>Fusarium</taxon>
        <taxon>Fusarium tricinctum species complex</taxon>
    </lineage>
</organism>
<evidence type="ECO:0000313" key="3">
    <source>
        <dbReference type="EMBL" id="KAG5658865.1"/>
    </source>
</evidence>
<protein>
    <recommendedName>
        <fullName evidence="2">DUF6594 domain-containing protein</fullName>
    </recommendedName>
</protein>
<evidence type="ECO:0000313" key="4">
    <source>
        <dbReference type="Proteomes" id="UP000782241"/>
    </source>
</evidence>
<proteinExistence type="predicted"/>
<dbReference type="Pfam" id="PF20237">
    <property type="entry name" value="DUF6594"/>
    <property type="match status" value="1"/>
</dbReference>
<feature type="transmembrane region" description="Helical" evidence="1">
    <location>
        <begin position="230"/>
        <end position="253"/>
    </location>
</feature>
<comment type="caution">
    <text evidence="3">The sequence shown here is derived from an EMBL/GenBank/DDBJ whole genome shotgun (WGS) entry which is preliminary data.</text>
</comment>
<dbReference type="InterPro" id="IPR046529">
    <property type="entry name" value="DUF6594"/>
</dbReference>
<keyword evidence="4" id="KW-1185">Reference proteome</keyword>